<evidence type="ECO:0000256" key="1">
    <source>
        <dbReference type="ARBA" id="ARBA00035644"/>
    </source>
</evidence>
<dbReference type="EMBL" id="BMZO01000007">
    <property type="protein sequence ID" value="GHC73621.1"/>
    <property type="molecule type" value="Genomic_DNA"/>
</dbReference>
<dbReference type="Gene3D" id="3.30.310.50">
    <property type="entry name" value="Alpha-D-phosphohexomutase, C-terminal domain"/>
    <property type="match status" value="1"/>
</dbReference>
<evidence type="ECO:0000313" key="4">
    <source>
        <dbReference type="Proteomes" id="UP000641137"/>
    </source>
</evidence>
<dbReference type="InterPro" id="IPR017938">
    <property type="entry name" value="Riboflavin_synthase-like_b-brl"/>
</dbReference>
<dbReference type="InterPro" id="IPR013113">
    <property type="entry name" value="SIP_FAD-bd"/>
</dbReference>
<dbReference type="PROSITE" id="PS51384">
    <property type="entry name" value="FAD_FR"/>
    <property type="match status" value="1"/>
</dbReference>
<evidence type="ECO:0000313" key="3">
    <source>
        <dbReference type="EMBL" id="GHC73621.1"/>
    </source>
</evidence>
<organism evidence="3 4">
    <name type="scientific">Limoniibacter endophyticus</name>
    <dbReference type="NCBI Taxonomy" id="1565040"/>
    <lineage>
        <taxon>Bacteria</taxon>
        <taxon>Pseudomonadati</taxon>
        <taxon>Pseudomonadota</taxon>
        <taxon>Alphaproteobacteria</taxon>
        <taxon>Hyphomicrobiales</taxon>
        <taxon>Bartonellaceae</taxon>
        <taxon>Limoniibacter</taxon>
    </lineage>
</organism>
<feature type="domain" description="FAD-binding FR-type" evidence="2">
    <location>
        <begin position="102"/>
        <end position="226"/>
    </location>
</feature>
<proteinExistence type="inferred from homology"/>
<reference evidence="3" key="2">
    <citation type="submission" date="2020-09" db="EMBL/GenBank/DDBJ databases">
        <authorList>
            <person name="Sun Q."/>
            <person name="Kim S."/>
        </authorList>
    </citation>
    <scope>NUCLEOTIDE SEQUENCE</scope>
    <source>
        <strain evidence="3">KCTC 42097</strain>
    </source>
</reference>
<keyword evidence="4" id="KW-1185">Reference proteome</keyword>
<reference evidence="3" key="1">
    <citation type="journal article" date="2014" name="Int. J. Syst. Evol. Microbiol.">
        <title>Complete genome sequence of Corynebacterium casei LMG S-19264T (=DSM 44701T), isolated from a smear-ripened cheese.</title>
        <authorList>
            <consortium name="US DOE Joint Genome Institute (JGI-PGF)"/>
            <person name="Walter F."/>
            <person name="Albersmeier A."/>
            <person name="Kalinowski J."/>
            <person name="Ruckert C."/>
        </authorList>
    </citation>
    <scope>NUCLEOTIDE SEQUENCE</scope>
    <source>
        <strain evidence="3">KCTC 42097</strain>
    </source>
</reference>
<dbReference type="Pfam" id="PF04954">
    <property type="entry name" value="SIP"/>
    <property type="match status" value="1"/>
</dbReference>
<comment type="similarity">
    <text evidence="1">Belongs to the SIP oxidoreductase family.</text>
</comment>
<dbReference type="GO" id="GO:0016491">
    <property type="term" value="F:oxidoreductase activity"/>
    <property type="evidence" value="ECO:0007669"/>
    <property type="project" value="InterPro"/>
</dbReference>
<dbReference type="PANTHER" id="PTHR30157:SF0">
    <property type="entry name" value="NADPH-DEPENDENT FERRIC-CHELATE REDUCTASE"/>
    <property type="match status" value="1"/>
</dbReference>
<dbReference type="InterPro" id="IPR014543">
    <property type="entry name" value="UCP028291"/>
</dbReference>
<gene>
    <name evidence="3" type="ORF">GCM10010136_21870</name>
</gene>
<dbReference type="InterPro" id="IPR039261">
    <property type="entry name" value="FNR_nucleotide-bd"/>
</dbReference>
<dbReference type="Gene3D" id="2.40.30.10">
    <property type="entry name" value="Translation factors"/>
    <property type="match status" value="1"/>
</dbReference>
<dbReference type="InterPro" id="IPR039374">
    <property type="entry name" value="SIP_fam"/>
</dbReference>
<comment type="caution">
    <text evidence="3">The sequence shown here is derived from an EMBL/GenBank/DDBJ whole genome shotgun (WGS) entry which is preliminary data.</text>
</comment>
<dbReference type="PANTHER" id="PTHR30157">
    <property type="entry name" value="FERRIC REDUCTASE, NADPH-DEPENDENT"/>
    <property type="match status" value="1"/>
</dbReference>
<dbReference type="Pfam" id="PF09981">
    <property type="entry name" value="DUF2218"/>
    <property type="match status" value="1"/>
</dbReference>
<dbReference type="InterPro" id="IPR007037">
    <property type="entry name" value="SIP_rossman_dom"/>
</dbReference>
<protein>
    <submittedName>
        <fullName evidence="3">NADPH-dependent ferric siderophore reductase</fullName>
    </submittedName>
</protein>
<dbReference type="InterPro" id="IPR017927">
    <property type="entry name" value="FAD-bd_FR_type"/>
</dbReference>
<dbReference type="Pfam" id="PF08021">
    <property type="entry name" value="FAD_binding_9"/>
    <property type="match status" value="1"/>
</dbReference>
<accession>A0A8J3GHA6</accession>
<name>A0A8J3GHA6_9HYPH</name>
<dbReference type="CDD" id="cd06193">
    <property type="entry name" value="siderophore_interacting"/>
    <property type="match status" value="1"/>
</dbReference>
<dbReference type="SUPFAM" id="SSF63380">
    <property type="entry name" value="Riboflavin synthase domain-like"/>
    <property type="match status" value="1"/>
</dbReference>
<dbReference type="Gene3D" id="3.40.50.80">
    <property type="entry name" value="Nucleotide-binding domain of ferredoxin-NADP reductase (FNR) module"/>
    <property type="match status" value="1"/>
</dbReference>
<dbReference type="Proteomes" id="UP000641137">
    <property type="component" value="Unassembled WGS sequence"/>
</dbReference>
<evidence type="ECO:0000259" key="2">
    <source>
        <dbReference type="PROSITE" id="PS51384"/>
    </source>
</evidence>
<dbReference type="AlphaFoldDB" id="A0A8J3GHA6"/>
<sequence length="352" mass="38936">MLQAASEIYLDDPVGIAERLCRHYNEHGTASMAGTKGLIETIYGRAFLVADDGRLSFRVEADDDTSLIYMKMGMIHHLREFAGDDMATLAWTGDGLTGGYPPFFREMKVVEAYDITPKMRRVVLKGENLERFTHNGLHIRLIFPPEGRKPVWPVLGTDGCPIWPEGEDALTARVYTIRSLDLVKSEMAVDILRHDGDSTPGSAFAIGAKPGDVVGVTGPGGGGIPDSGSLFLFGDETAIPAIARILEDAGHNSSIRAYIEVADEFEEQSLTCKGRCDIEWLYRARGERLVDAATAVTLDQIGDDTFFWAACEFCDFKTIRKHCRTTLKLPRERHLVVAYWRKDLPARPAKAA</sequence>
<dbReference type="RefSeq" id="WP_189490054.1">
    <property type="nucleotide sequence ID" value="NZ_BMZO01000007.1"/>
</dbReference>